<dbReference type="AlphaFoldDB" id="A0A8S3PTY8"/>
<dbReference type="EMBL" id="CAJPWZ010000154">
    <property type="protein sequence ID" value="CAG2187085.1"/>
    <property type="molecule type" value="Genomic_DNA"/>
</dbReference>
<evidence type="ECO:0000313" key="1">
    <source>
        <dbReference type="EMBL" id="CAG2187085.1"/>
    </source>
</evidence>
<reference evidence="1" key="1">
    <citation type="submission" date="2021-03" db="EMBL/GenBank/DDBJ databases">
        <authorList>
            <person name="Bekaert M."/>
        </authorList>
    </citation>
    <scope>NUCLEOTIDE SEQUENCE</scope>
</reference>
<dbReference type="Proteomes" id="UP000683360">
    <property type="component" value="Unassembled WGS sequence"/>
</dbReference>
<name>A0A8S3PTY8_MYTED</name>
<proteinExistence type="predicted"/>
<comment type="caution">
    <text evidence="1">The sequence shown here is derived from an EMBL/GenBank/DDBJ whole genome shotgun (WGS) entry which is preliminary data.</text>
</comment>
<gene>
    <name evidence="1" type="ORF">MEDL_2578</name>
</gene>
<sequence length="167" mass="19025">MNEIEGETYDDELTEAMLNIIQPVNDTEITELTISAPTTENIAVTLAPNNNEMSEIQNVQNTETQKEIATGDLVSAFVAAIIVQIIDKDTTEILEYRRSERKRKCSIYLEAAVERSFNLMNDICTNDRNRLTQKNLDAIMRIAEEGKDRLSDTELEQLVDMFTNFID</sequence>
<keyword evidence="2" id="KW-1185">Reference proteome</keyword>
<organism evidence="1 2">
    <name type="scientific">Mytilus edulis</name>
    <name type="common">Blue mussel</name>
    <dbReference type="NCBI Taxonomy" id="6550"/>
    <lineage>
        <taxon>Eukaryota</taxon>
        <taxon>Metazoa</taxon>
        <taxon>Spiralia</taxon>
        <taxon>Lophotrochozoa</taxon>
        <taxon>Mollusca</taxon>
        <taxon>Bivalvia</taxon>
        <taxon>Autobranchia</taxon>
        <taxon>Pteriomorphia</taxon>
        <taxon>Mytilida</taxon>
        <taxon>Mytiloidea</taxon>
        <taxon>Mytilidae</taxon>
        <taxon>Mytilinae</taxon>
        <taxon>Mytilus</taxon>
    </lineage>
</organism>
<protein>
    <submittedName>
        <fullName evidence="1">Uncharacterized protein</fullName>
    </submittedName>
</protein>
<evidence type="ECO:0000313" key="2">
    <source>
        <dbReference type="Proteomes" id="UP000683360"/>
    </source>
</evidence>
<accession>A0A8S3PTY8</accession>